<dbReference type="InterPro" id="IPR001314">
    <property type="entry name" value="Peptidase_S1A"/>
</dbReference>
<evidence type="ECO:0000256" key="1">
    <source>
        <dbReference type="ARBA" id="ARBA00022670"/>
    </source>
</evidence>
<dbReference type="PROSITE" id="PS50240">
    <property type="entry name" value="TRYPSIN_DOM"/>
    <property type="match status" value="1"/>
</dbReference>
<feature type="signal peptide" evidence="6">
    <location>
        <begin position="1"/>
        <end position="20"/>
    </location>
</feature>
<evidence type="ECO:0000313" key="9">
    <source>
        <dbReference type="Proteomes" id="UP001458880"/>
    </source>
</evidence>
<accession>A0AAW1IB45</accession>
<keyword evidence="1 5" id="KW-0645">Protease</keyword>
<dbReference type="InterPro" id="IPR043504">
    <property type="entry name" value="Peptidase_S1_PA_chymotrypsin"/>
</dbReference>
<evidence type="ECO:0000313" key="8">
    <source>
        <dbReference type="EMBL" id="KAK9686537.1"/>
    </source>
</evidence>
<dbReference type="GO" id="GO:0004252">
    <property type="term" value="F:serine-type endopeptidase activity"/>
    <property type="evidence" value="ECO:0007669"/>
    <property type="project" value="InterPro"/>
</dbReference>
<dbReference type="Gene3D" id="2.40.10.10">
    <property type="entry name" value="Trypsin-like serine proteases"/>
    <property type="match status" value="1"/>
</dbReference>
<dbReference type="SUPFAM" id="SSF50494">
    <property type="entry name" value="Trypsin-like serine proteases"/>
    <property type="match status" value="1"/>
</dbReference>
<evidence type="ECO:0000259" key="7">
    <source>
        <dbReference type="PROSITE" id="PS50240"/>
    </source>
</evidence>
<dbReference type="FunFam" id="2.40.10.10:FF:000034">
    <property type="entry name" value="Eupolytin"/>
    <property type="match status" value="1"/>
</dbReference>
<dbReference type="PANTHER" id="PTHR24252">
    <property type="entry name" value="ACROSIN-RELATED"/>
    <property type="match status" value="1"/>
</dbReference>
<evidence type="ECO:0000256" key="3">
    <source>
        <dbReference type="ARBA" id="ARBA00022825"/>
    </source>
</evidence>
<dbReference type="InterPro" id="IPR018114">
    <property type="entry name" value="TRYPSIN_HIS"/>
</dbReference>
<dbReference type="SMART" id="SM00020">
    <property type="entry name" value="Tryp_SPc"/>
    <property type="match status" value="1"/>
</dbReference>
<comment type="caution">
    <text evidence="8">The sequence shown here is derived from an EMBL/GenBank/DDBJ whole genome shotgun (WGS) entry which is preliminary data.</text>
</comment>
<evidence type="ECO:0000256" key="5">
    <source>
        <dbReference type="RuleBase" id="RU363034"/>
    </source>
</evidence>
<evidence type="ECO:0000256" key="4">
    <source>
        <dbReference type="ARBA" id="ARBA00023157"/>
    </source>
</evidence>
<protein>
    <submittedName>
        <fullName evidence="8">Trypsin</fullName>
    </submittedName>
</protein>
<dbReference type="PANTHER" id="PTHR24252:SF7">
    <property type="entry name" value="HYALIN"/>
    <property type="match status" value="1"/>
</dbReference>
<keyword evidence="3 5" id="KW-0720">Serine protease</keyword>
<dbReference type="GO" id="GO:0006508">
    <property type="term" value="P:proteolysis"/>
    <property type="evidence" value="ECO:0007669"/>
    <property type="project" value="UniProtKB-KW"/>
</dbReference>
<gene>
    <name evidence="8" type="ORF">QE152_g37113</name>
</gene>
<dbReference type="AlphaFoldDB" id="A0AAW1IB45"/>
<dbReference type="InterPro" id="IPR001254">
    <property type="entry name" value="Trypsin_dom"/>
</dbReference>
<evidence type="ECO:0000256" key="2">
    <source>
        <dbReference type="ARBA" id="ARBA00022801"/>
    </source>
</evidence>
<keyword evidence="2 5" id="KW-0378">Hydrolase</keyword>
<dbReference type="CDD" id="cd00190">
    <property type="entry name" value="Tryp_SPc"/>
    <property type="match status" value="1"/>
</dbReference>
<feature type="domain" description="Peptidase S1" evidence="7">
    <location>
        <begin position="37"/>
        <end position="264"/>
    </location>
</feature>
<organism evidence="8 9">
    <name type="scientific">Popillia japonica</name>
    <name type="common">Japanese beetle</name>
    <dbReference type="NCBI Taxonomy" id="7064"/>
    <lineage>
        <taxon>Eukaryota</taxon>
        <taxon>Metazoa</taxon>
        <taxon>Ecdysozoa</taxon>
        <taxon>Arthropoda</taxon>
        <taxon>Hexapoda</taxon>
        <taxon>Insecta</taxon>
        <taxon>Pterygota</taxon>
        <taxon>Neoptera</taxon>
        <taxon>Endopterygota</taxon>
        <taxon>Coleoptera</taxon>
        <taxon>Polyphaga</taxon>
        <taxon>Scarabaeiformia</taxon>
        <taxon>Scarabaeidae</taxon>
        <taxon>Rutelinae</taxon>
        <taxon>Popillia</taxon>
    </lineage>
</organism>
<dbReference type="EMBL" id="JASPKY010000699">
    <property type="protein sequence ID" value="KAK9686537.1"/>
    <property type="molecule type" value="Genomic_DNA"/>
</dbReference>
<feature type="chain" id="PRO_5043654324" evidence="6">
    <location>
        <begin position="21"/>
        <end position="293"/>
    </location>
</feature>
<proteinExistence type="predicted"/>
<sequence length="293" mass="31965">MFDVEISAFILALCLVWTNGSILPEGNNPNHNTNTRIIGGQVVENRTHFAFQVSLRLDGHPSCGASILDTRNLLTAAHCVTNTRGNVLRASRLRAFIGDLNIDRLSAATITRWIRHIFVHENYNIDTLQSDIAVLRVDPMTLGRNINYIPLAVNVPPPNAICTVSGWGLMGYGGIPSNALRFVNVPIISHAQCVSTYGNTLLTGMICAGYYGRDACMGDSGGPLICSGSQVGVVSWGVGCGLENFPGVYASVPHYKSWILEQQARAIASSIRDHSYLYLIVLFVYIKALTYKH</sequence>
<reference evidence="8 9" key="1">
    <citation type="journal article" date="2024" name="BMC Genomics">
        <title>De novo assembly and annotation of Popillia japonica's genome with initial clues to its potential as an invasive pest.</title>
        <authorList>
            <person name="Cucini C."/>
            <person name="Boschi S."/>
            <person name="Funari R."/>
            <person name="Cardaioli E."/>
            <person name="Iannotti N."/>
            <person name="Marturano G."/>
            <person name="Paoli F."/>
            <person name="Bruttini M."/>
            <person name="Carapelli A."/>
            <person name="Frati F."/>
            <person name="Nardi F."/>
        </authorList>
    </citation>
    <scope>NUCLEOTIDE SEQUENCE [LARGE SCALE GENOMIC DNA]</scope>
    <source>
        <strain evidence="8">DMR45628</strain>
    </source>
</reference>
<dbReference type="InterPro" id="IPR009003">
    <property type="entry name" value="Peptidase_S1_PA"/>
</dbReference>
<dbReference type="PROSITE" id="PS00134">
    <property type="entry name" value="TRYPSIN_HIS"/>
    <property type="match status" value="1"/>
</dbReference>
<dbReference type="InterPro" id="IPR033116">
    <property type="entry name" value="TRYPSIN_SER"/>
</dbReference>
<dbReference type="Pfam" id="PF00089">
    <property type="entry name" value="Trypsin"/>
    <property type="match status" value="1"/>
</dbReference>
<dbReference type="Proteomes" id="UP001458880">
    <property type="component" value="Unassembled WGS sequence"/>
</dbReference>
<name>A0AAW1IB45_POPJA</name>
<dbReference type="PROSITE" id="PS00135">
    <property type="entry name" value="TRYPSIN_SER"/>
    <property type="match status" value="1"/>
</dbReference>
<keyword evidence="6" id="KW-0732">Signal</keyword>
<keyword evidence="9" id="KW-1185">Reference proteome</keyword>
<evidence type="ECO:0000256" key="6">
    <source>
        <dbReference type="SAM" id="SignalP"/>
    </source>
</evidence>
<dbReference type="PRINTS" id="PR00722">
    <property type="entry name" value="CHYMOTRYPSIN"/>
</dbReference>
<keyword evidence="4" id="KW-1015">Disulfide bond</keyword>